<proteinExistence type="predicted"/>
<sequence>MAEEKGMWDSFISALSGAPQKAQQMQSGAPLEEGETDWNMWTSIFGRAAQALSAQDPNSWQYQFGKLGSELGRTGKMAQVEERGKKERDLLTKALYKAFGINVEDQGGGGSALGDTQALSGLGSLEDKAPWSLQELLSRGGEY</sequence>
<protein>
    <submittedName>
        <fullName evidence="1">Uncharacterized protein</fullName>
    </submittedName>
</protein>
<evidence type="ECO:0000313" key="1">
    <source>
        <dbReference type="EMBL" id="QJA62850.1"/>
    </source>
</evidence>
<dbReference type="EMBL" id="MT141483">
    <property type="protein sequence ID" value="QJA62850.1"/>
    <property type="molecule type" value="Genomic_DNA"/>
</dbReference>
<accession>A0A6M3IZA5</accession>
<reference evidence="1" key="1">
    <citation type="submission" date="2020-03" db="EMBL/GenBank/DDBJ databases">
        <title>The deep terrestrial virosphere.</title>
        <authorList>
            <person name="Holmfeldt K."/>
            <person name="Nilsson E."/>
            <person name="Simone D."/>
            <person name="Lopez-Fernandez M."/>
            <person name="Wu X."/>
            <person name="de Brujin I."/>
            <person name="Lundin D."/>
            <person name="Andersson A."/>
            <person name="Bertilsson S."/>
            <person name="Dopson M."/>
        </authorList>
    </citation>
    <scope>NUCLEOTIDE SEQUENCE</scope>
    <source>
        <strain evidence="1">MM415B00713</strain>
    </source>
</reference>
<organism evidence="1">
    <name type="scientific">viral metagenome</name>
    <dbReference type="NCBI Taxonomy" id="1070528"/>
    <lineage>
        <taxon>unclassified sequences</taxon>
        <taxon>metagenomes</taxon>
        <taxon>organismal metagenomes</taxon>
    </lineage>
</organism>
<name>A0A6M3IZA5_9ZZZZ</name>
<gene>
    <name evidence="1" type="ORF">MM415B00713_0020</name>
</gene>
<dbReference type="AlphaFoldDB" id="A0A6M3IZA5"/>